<dbReference type="GO" id="GO:0003830">
    <property type="term" value="F:beta-1,4-mannosylglycoprotein 4-beta-N-acetylglucosaminyltransferase activity"/>
    <property type="evidence" value="ECO:0007669"/>
    <property type="project" value="InterPro"/>
</dbReference>
<dbReference type="Pfam" id="PF04724">
    <property type="entry name" value="Glyco_transf_17"/>
    <property type="match status" value="1"/>
</dbReference>
<dbReference type="OrthoDB" id="6474464at2759"/>
<dbReference type="InterPro" id="IPR006813">
    <property type="entry name" value="Glyco_trans_17"/>
</dbReference>
<dbReference type="Proteomes" id="UP000305948">
    <property type="component" value="Unassembled WGS sequence"/>
</dbReference>
<feature type="transmembrane region" description="Helical" evidence="1">
    <location>
        <begin position="31"/>
        <end position="53"/>
    </location>
</feature>
<keyword evidence="1" id="KW-1133">Transmembrane helix</keyword>
<keyword evidence="1" id="KW-0812">Transmembrane</keyword>
<gene>
    <name evidence="2" type="ORF">OE88DRAFT_1808901</name>
</gene>
<dbReference type="PANTHER" id="PTHR12224">
    <property type="entry name" value="BETA-1,4-MANNOSYL-GLYCOPROTEIN BETA-1,4-N-ACETYLGLUCOSAMINYL-TRANSFERASE"/>
    <property type="match status" value="1"/>
</dbReference>
<evidence type="ECO:0000313" key="3">
    <source>
        <dbReference type="Proteomes" id="UP000305948"/>
    </source>
</evidence>
<protein>
    <submittedName>
        <fullName evidence="2">Glycosyltransferase family 17 protein</fullName>
    </submittedName>
</protein>
<keyword evidence="3" id="KW-1185">Reference proteome</keyword>
<sequence length="385" mass="44374">MHVPLTIQNHRRPSHLVHNCHVLLSLRWPCISANGFLFILLLVLLLVFLGFSLKNNLRIRNFLSYSTRPLWDTPIGPRRILPHYYAEGIAFDQHLCSLHGWQTRDHPVEVWDAILVSTELDLLEVRMHELGPVVSKFFVVESNLTFTGLPKRLAFQENRGRFARFEGKIVYSMFHGRQLEASESPFMNEIEQRRHMDALLREQPNPDGPVLVIYSDVDEIPSAHTIKLLQHCAAPSPLHLQMSEYLYSFEWPAGKGSWRAQVHLWSKGEGIGYGHSQVADHMLADSGWHCTFCFRYIDEFITKMKGYSHADRVTDGSLLEPDWIQEVVCSGDDIFGMLPEAYRYKDLFDLLHKDPSPSALHIPLHVLQNSDKFRFLLPGGCIREK</sequence>
<organism evidence="2 3">
    <name type="scientific">Heliocybe sulcata</name>
    <dbReference type="NCBI Taxonomy" id="5364"/>
    <lineage>
        <taxon>Eukaryota</taxon>
        <taxon>Fungi</taxon>
        <taxon>Dikarya</taxon>
        <taxon>Basidiomycota</taxon>
        <taxon>Agaricomycotina</taxon>
        <taxon>Agaricomycetes</taxon>
        <taxon>Gloeophyllales</taxon>
        <taxon>Gloeophyllaceae</taxon>
        <taxon>Heliocybe</taxon>
    </lineage>
</organism>
<name>A0A5C3N0S3_9AGAM</name>
<dbReference type="EMBL" id="ML213513">
    <property type="protein sequence ID" value="TFK50635.1"/>
    <property type="molecule type" value="Genomic_DNA"/>
</dbReference>
<accession>A0A5C3N0S3</accession>
<dbReference type="PANTHER" id="PTHR12224:SF0">
    <property type="entry name" value="BETA-1,4-MANNOSYL-GLYCOPROTEIN 4-BETA-N-ACETYLGLUCOSAMINYLTRANSFERASE"/>
    <property type="match status" value="1"/>
</dbReference>
<keyword evidence="1" id="KW-0472">Membrane</keyword>
<dbReference type="AlphaFoldDB" id="A0A5C3N0S3"/>
<dbReference type="GO" id="GO:0016020">
    <property type="term" value="C:membrane"/>
    <property type="evidence" value="ECO:0007669"/>
    <property type="project" value="InterPro"/>
</dbReference>
<keyword evidence="2" id="KW-0808">Transferase</keyword>
<evidence type="ECO:0000256" key="1">
    <source>
        <dbReference type="SAM" id="Phobius"/>
    </source>
</evidence>
<dbReference type="STRING" id="5364.A0A5C3N0S3"/>
<evidence type="ECO:0000313" key="2">
    <source>
        <dbReference type="EMBL" id="TFK50635.1"/>
    </source>
</evidence>
<dbReference type="GO" id="GO:0006044">
    <property type="term" value="P:N-acetylglucosamine metabolic process"/>
    <property type="evidence" value="ECO:0007669"/>
    <property type="project" value="TreeGrafter"/>
</dbReference>
<proteinExistence type="predicted"/>
<reference evidence="2 3" key="1">
    <citation type="journal article" date="2019" name="Nat. Ecol. Evol.">
        <title>Megaphylogeny resolves global patterns of mushroom evolution.</title>
        <authorList>
            <person name="Varga T."/>
            <person name="Krizsan K."/>
            <person name="Foldi C."/>
            <person name="Dima B."/>
            <person name="Sanchez-Garcia M."/>
            <person name="Sanchez-Ramirez S."/>
            <person name="Szollosi G.J."/>
            <person name="Szarkandi J.G."/>
            <person name="Papp V."/>
            <person name="Albert L."/>
            <person name="Andreopoulos W."/>
            <person name="Angelini C."/>
            <person name="Antonin V."/>
            <person name="Barry K.W."/>
            <person name="Bougher N.L."/>
            <person name="Buchanan P."/>
            <person name="Buyck B."/>
            <person name="Bense V."/>
            <person name="Catcheside P."/>
            <person name="Chovatia M."/>
            <person name="Cooper J."/>
            <person name="Damon W."/>
            <person name="Desjardin D."/>
            <person name="Finy P."/>
            <person name="Geml J."/>
            <person name="Haridas S."/>
            <person name="Hughes K."/>
            <person name="Justo A."/>
            <person name="Karasinski D."/>
            <person name="Kautmanova I."/>
            <person name="Kiss B."/>
            <person name="Kocsube S."/>
            <person name="Kotiranta H."/>
            <person name="LaButti K.M."/>
            <person name="Lechner B.E."/>
            <person name="Liimatainen K."/>
            <person name="Lipzen A."/>
            <person name="Lukacs Z."/>
            <person name="Mihaltcheva S."/>
            <person name="Morgado L.N."/>
            <person name="Niskanen T."/>
            <person name="Noordeloos M.E."/>
            <person name="Ohm R.A."/>
            <person name="Ortiz-Santana B."/>
            <person name="Ovrebo C."/>
            <person name="Racz N."/>
            <person name="Riley R."/>
            <person name="Savchenko A."/>
            <person name="Shiryaev A."/>
            <person name="Soop K."/>
            <person name="Spirin V."/>
            <person name="Szebenyi C."/>
            <person name="Tomsovsky M."/>
            <person name="Tulloss R.E."/>
            <person name="Uehling J."/>
            <person name="Grigoriev I.V."/>
            <person name="Vagvolgyi C."/>
            <person name="Papp T."/>
            <person name="Martin F.M."/>
            <person name="Miettinen O."/>
            <person name="Hibbett D.S."/>
            <person name="Nagy L.G."/>
        </authorList>
    </citation>
    <scope>NUCLEOTIDE SEQUENCE [LARGE SCALE GENOMIC DNA]</scope>
    <source>
        <strain evidence="2 3">OMC1185</strain>
    </source>
</reference>